<dbReference type="InterPro" id="IPR002893">
    <property type="entry name" value="Znf_MYND"/>
</dbReference>
<dbReference type="SUPFAM" id="SSF144232">
    <property type="entry name" value="HIT/MYND zinc finger-like"/>
    <property type="match status" value="1"/>
</dbReference>
<feature type="domain" description="MYND-type" evidence="7">
    <location>
        <begin position="617"/>
        <end position="657"/>
    </location>
</feature>
<dbReference type="Gene3D" id="1.25.40.20">
    <property type="entry name" value="Ankyrin repeat-containing domain"/>
    <property type="match status" value="3"/>
</dbReference>
<dbReference type="Ensembl" id="ENSSANT00000100218.1">
    <property type="protein sequence ID" value="ENSSANP00000094370.1"/>
    <property type="gene ID" value="ENSSANG00000046514.1"/>
</dbReference>
<reference evidence="8" key="1">
    <citation type="submission" date="2025-08" db="UniProtKB">
        <authorList>
            <consortium name="Ensembl"/>
        </authorList>
    </citation>
    <scope>IDENTIFICATION</scope>
</reference>
<feature type="repeat" description="ANK" evidence="5">
    <location>
        <begin position="439"/>
        <end position="471"/>
    </location>
</feature>
<dbReference type="SUPFAM" id="SSF48403">
    <property type="entry name" value="Ankyrin repeat"/>
    <property type="match status" value="1"/>
</dbReference>
<organism evidence="8 9">
    <name type="scientific">Sinocyclocheilus anshuiensis</name>
    <dbReference type="NCBI Taxonomy" id="1608454"/>
    <lineage>
        <taxon>Eukaryota</taxon>
        <taxon>Metazoa</taxon>
        <taxon>Chordata</taxon>
        <taxon>Craniata</taxon>
        <taxon>Vertebrata</taxon>
        <taxon>Euteleostomi</taxon>
        <taxon>Actinopterygii</taxon>
        <taxon>Neopterygii</taxon>
        <taxon>Teleostei</taxon>
        <taxon>Ostariophysi</taxon>
        <taxon>Cypriniformes</taxon>
        <taxon>Cyprinidae</taxon>
        <taxon>Cyprininae</taxon>
        <taxon>Sinocyclocheilus</taxon>
    </lineage>
</organism>
<dbReference type="PANTHER" id="PTHR15897">
    <property type="entry name" value="ANKYRIN REPEAT AND MYND DOMAIN PROTEIN 1"/>
    <property type="match status" value="1"/>
</dbReference>
<name>A0A671SDS3_9TELE</name>
<dbReference type="SMART" id="SM00698">
    <property type="entry name" value="MORN"/>
    <property type="match status" value="3"/>
</dbReference>
<sequence>MCVGLCVRTSEKEQLARAPVSSRLLSCAVFNYYSRPLETKTNQRETRVYLKRVAGLCYVYFVMNRPSGVPVILQRYQNGHGIQEWPDGCKYEGDFVNNLKHGIGVFTWPNGEFYKGSFFKDYRHGKGMYSWPDGSKYTGKFYLNRKEGYGTPIRVYLRTRTVNSHDDVIHMLLDSGADVNKLNDEGMSALAVCHVLYYPLQSLHETLAERVTQNISPEPQVIIQRGSLGCIMGILVCLFFRSFLFFVSCSSLFSTGTVTRTDTQETVRKIALLKTEHRNRWTTIKLLLERGADPNASTIPMPIIFLAIKAAHVKGVRLLLECGARTDIPLLPEQKGLYPLHIAAGLSGAECPEITELLLHALADPDIKAQDAHEFYELDKHLIASGPLAKFSEAPIEFPQEGGRTPLHVACQRDSDYTNARDVVALLLSHNANLSDVWSGHSPLSLAIASGNDLAVDELLAGGADPNLPLTRHVGSALCALANISYNRGPHPRNQVKLLEKLIKTGADILMPVVVGEGRRCAVGTVVDYAHCAFQQNQRMAHTPYHALNKHERQAYNARRQLLGLMGDLLRRAAMRMEKERSQDGFCKRSKEFVSYRLKSQGANLCVCLLKPRFKYCYECGRSVGVQLSACTRCREVFYCSKTCKTKAWDERHRDECVRAPGWY</sequence>
<dbReference type="PROSITE" id="PS01360">
    <property type="entry name" value="ZF_MYND_1"/>
    <property type="match status" value="1"/>
</dbReference>
<keyword evidence="1" id="KW-0479">Metal-binding</keyword>
<dbReference type="Proteomes" id="UP000472260">
    <property type="component" value="Unassembled WGS sequence"/>
</dbReference>
<dbReference type="InterPro" id="IPR036770">
    <property type="entry name" value="Ankyrin_rpt-contain_sf"/>
</dbReference>
<dbReference type="Gene3D" id="2.20.110.10">
    <property type="entry name" value="Histone H3 K4-specific methyltransferase SET7/9 N-terminal domain"/>
    <property type="match status" value="1"/>
</dbReference>
<dbReference type="PANTHER" id="PTHR15897:SF2">
    <property type="entry name" value="ANKYRIN REPEAT AND MYND DOMAIN-CONTAINING PROTEIN 1"/>
    <property type="match status" value="1"/>
</dbReference>
<accession>A0A671SDS3</accession>
<evidence type="ECO:0000256" key="6">
    <source>
        <dbReference type="PROSITE-ProRule" id="PRU00134"/>
    </source>
</evidence>
<dbReference type="InterPro" id="IPR053064">
    <property type="entry name" value="Ankyrin-MYND_domain-protein"/>
</dbReference>
<dbReference type="Pfam" id="PF01753">
    <property type="entry name" value="zf-MYND"/>
    <property type="match status" value="1"/>
</dbReference>
<evidence type="ECO:0000259" key="7">
    <source>
        <dbReference type="PROSITE" id="PS50865"/>
    </source>
</evidence>
<dbReference type="Pfam" id="PF00023">
    <property type="entry name" value="Ank"/>
    <property type="match status" value="1"/>
</dbReference>
<evidence type="ECO:0000313" key="8">
    <source>
        <dbReference type="Ensembl" id="ENSSANP00000094370.1"/>
    </source>
</evidence>
<evidence type="ECO:0000256" key="1">
    <source>
        <dbReference type="ARBA" id="ARBA00022723"/>
    </source>
</evidence>
<keyword evidence="2" id="KW-0677">Repeat</keyword>
<dbReference type="GO" id="GO:0008270">
    <property type="term" value="F:zinc ion binding"/>
    <property type="evidence" value="ECO:0007669"/>
    <property type="project" value="UniProtKB-KW"/>
</dbReference>
<feature type="repeat" description="ANK" evidence="5">
    <location>
        <begin position="335"/>
        <end position="370"/>
    </location>
</feature>
<dbReference type="SUPFAM" id="SSF82185">
    <property type="entry name" value="Histone H3 K4-specific methyltransferase SET7/9 N-terminal domain"/>
    <property type="match status" value="1"/>
</dbReference>
<feature type="repeat" description="ANK" evidence="5">
    <location>
        <begin position="402"/>
        <end position="435"/>
    </location>
</feature>
<evidence type="ECO:0000256" key="3">
    <source>
        <dbReference type="ARBA" id="ARBA00022771"/>
    </source>
</evidence>
<proteinExistence type="predicted"/>
<dbReference type="AlphaFoldDB" id="A0A671SDS3"/>
<keyword evidence="4" id="KW-0862">Zinc</keyword>
<reference evidence="8" key="2">
    <citation type="submission" date="2025-09" db="UniProtKB">
        <authorList>
            <consortium name="Ensembl"/>
        </authorList>
    </citation>
    <scope>IDENTIFICATION</scope>
</reference>
<dbReference type="Gene3D" id="6.10.140.2220">
    <property type="match status" value="1"/>
</dbReference>
<keyword evidence="5" id="KW-0040">ANK repeat</keyword>
<keyword evidence="3 6" id="KW-0863">Zinc-finger</keyword>
<dbReference type="Pfam" id="PF02493">
    <property type="entry name" value="MORN"/>
    <property type="match status" value="3"/>
</dbReference>
<evidence type="ECO:0000313" key="9">
    <source>
        <dbReference type="Proteomes" id="UP000472260"/>
    </source>
</evidence>
<protein>
    <submittedName>
        <fullName evidence="8">Ankyrin repeat and MYND domain containing 1</fullName>
    </submittedName>
</protein>
<evidence type="ECO:0000256" key="2">
    <source>
        <dbReference type="ARBA" id="ARBA00022737"/>
    </source>
</evidence>
<evidence type="ECO:0000256" key="5">
    <source>
        <dbReference type="PROSITE-ProRule" id="PRU00023"/>
    </source>
</evidence>
<dbReference type="InterPro" id="IPR002110">
    <property type="entry name" value="Ankyrin_rpt"/>
</dbReference>
<evidence type="ECO:0000256" key="4">
    <source>
        <dbReference type="ARBA" id="ARBA00022833"/>
    </source>
</evidence>
<keyword evidence="9" id="KW-1185">Reference proteome</keyword>
<dbReference type="SMART" id="SM00248">
    <property type="entry name" value="ANK"/>
    <property type="match status" value="6"/>
</dbReference>
<dbReference type="PROSITE" id="PS50297">
    <property type="entry name" value="ANK_REP_REGION"/>
    <property type="match status" value="2"/>
</dbReference>
<dbReference type="PROSITE" id="PS50088">
    <property type="entry name" value="ANK_REPEAT"/>
    <property type="match status" value="3"/>
</dbReference>
<dbReference type="PROSITE" id="PS50865">
    <property type="entry name" value="ZF_MYND_2"/>
    <property type="match status" value="1"/>
</dbReference>
<dbReference type="Pfam" id="PF12796">
    <property type="entry name" value="Ank_2"/>
    <property type="match status" value="1"/>
</dbReference>
<dbReference type="InterPro" id="IPR003409">
    <property type="entry name" value="MORN"/>
</dbReference>